<evidence type="ECO:0000256" key="1">
    <source>
        <dbReference type="ARBA" id="ARBA00022679"/>
    </source>
</evidence>
<keyword evidence="2" id="KW-0548">Nucleotidyltransferase</keyword>
<organism evidence="4 5">
    <name type="scientific">Pseudoxanthomonas suwonensis</name>
    <dbReference type="NCBI Taxonomy" id="314722"/>
    <lineage>
        <taxon>Bacteria</taxon>
        <taxon>Pseudomonadati</taxon>
        <taxon>Pseudomonadota</taxon>
        <taxon>Gammaproteobacteria</taxon>
        <taxon>Lysobacterales</taxon>
        <taxon>Lysobacteraceae</taxon>
        <taxon>Pseudoxanthomonas</taxon>
    </lineage>
</organism>
<dbReference type="InterPro" id="IPR050385">
    <property type="entry name" value="Archaeal_FAD_synthase"/>
</dbReference>
<dbReference type="Proteomes" id="UP000033067">
    <property type="component" value="Chromosome"/>
</dbReference>
<dbReference type="InterPro" id="IPR004821">
    <property type="entry name" value="Cyt_trans-like"/>
</dbReference>
<dbReference type="NCBIfam" id="TIGR00125">
    <property type="entry name" value="cyt_tran_rel"/>
    <property type="match status" value="1"/>
</dbReference>
<dbReference type="InterPro" id="IPR014729">
    <property type="entry name" value="Rossmann-like_a/b/a_fold"/>
</dbReference>
<keyword evidence="5" id="KW-1185">Reference proteome</keyword>
<dbReference type="GO" id="GO:0016779">
    <property type="term" value="F:nucleotidyltransferase activity"/>
    <property type="evidence" value="ECO:0007669"/>
    <property type="project" value="UniProtKB-KW"/>
</dbReference>
<keyword evidence="1" id="KW-0808">Transferase</keyword>
<evidence type="ECO:0000313" key="4">
    <source>
        <dbReference type="EMBL" id="AKC86801.1"/>
    </source>
</evidence>
<dbReference type="SUPFAM" id="SSF52374">
    <property type="entry name" value="Nucleotidylyl transferase"/>
    <property type="match status" value="1"/>
</dbReference>
<evidence type="ECO:0000259" key="3">
    <source>
        <dbReference type="Pfam" id="PF01467"/>
    </source>
</evidence>
<dbReference type="PANTHER" id="PTHR43793:SF1">
    <property type="entry name" value="FAD SYNTHASE"/>
    <property type="match status" value="1"/>
</dbReference>
<protein>
    <recommendedName>
        <fullName evidence="3">Cytidyltransferase-like domain-containing protein</fullName>
    </recommendedName>
</protein>
<dbReference type="KEGG" id="psuw:WQ53_08565"/>
<gene>
    <name evidence="4" type="ORF">WQ53_08565</name>
</gene>
<name>A0A0E3UN13_9GAMM</name>
<dbReference type="PATRIC" id="fig|314722.6.peg.1843"/>
<proteinExistence type="predicted"/>
<evidence type="ECO:0000313" key="5">
    <source>
        <dbReference type="Proteomes" id="UP000033067"/>
    </source>
</evidence>
<accession>A0A0E3UN13</accession>
<feature type="domain" description="Cytidyltransferase-like" evidence="3">
    <location>
        <begin position="5"/>
        <end position="124"/>
    </location>
</feature>
<dbReference type="Pfam" id="PF01467">
    <property type="entry name" value="CTP_transf_like"/>
    <property type="match status" value="1"/>
</dbReference>
<evidence type="ECO:0000256" key="2">
    <source>
        <dbReference type="ARBA" id="ARBA00022695"/>
    </source>
</evidence>
<dbReference type="RefSeq" id="WP_052631778.1">
    <property type="nucleotide sequence ID" value="NZ_CP011144.1"/>
</dbReference>
<dbReference type="EMBL" id="CP011144">
    <property type="protein sequence ID" value="AKC86801.1"/>
    <property type="molecule type" value="Genomic_DNA"/>
</dbReference>
<dbReference type="AlphaFoldDB" id="A0A0E3UN13"/>
<dbReference type="PANTHER" id="PTHR43793">
    <property type="entry name" value="FAD SYNTHASE"/>
    <property type="match status" value="1"/>
</dbReference>
<reference evidence="4 5" key="1">
    <citation type="journal article" date="2015" name="Genome Announc.">
        <title>Complete Genome Sequence of Pseudoxanthomonas suwonensis Strain J1, a Cellulose-Degrading Bacterium Isolated from Leaf- and Wood-Enriched Soil.</title>
        <authorList>
            <person name="Hou L."/>
            <person name="Jiang J."/>
            <person name="Xu Z."/>
            <person name="Zhou Y."/>
            <person name="Leung F.C."/>
        </authorList>
    </citation>
    <scope>NUCLEOTIDE SEQUENCE [LARGE SCALE GENOMIC DNA]</scope>
    <source>
        <strain evidence="4 5">J1</strain>
    </source>
</reference>
<dbReference type="Gene3D" id="3.40.50.620">
    <property type="entry name" value="HUPs"/>
    <property type="match status" value="1"/>
</dbReference>
<sequence>MRTVLTYGTFDLFHVGHLNVLSRLREMGDRLIVGVSTDRFNETKGKQTIVRFQDRARIVQSLKCVDLVIPEDSWEQKAEDIKEHNVTVFGIGDDWKGKFDDLKDLCTVAYLPRTDNISSTDLKRLLSILDKSHISELKQALDLISSIVDRFE</sequence>
<dbReference type="OrthoDB" id="9802794at2"/>